<evidence type="ECO:0000313" key="1">
    <source>
        <dbReference type="EMBL" id="BDU01031.1"/>
    </source>
</evidence>
<dbReference type="NCBIfam" id="TIGR02243">
    <property type="entry name" value="putative baseplate assembly protein"/>
    <property type="match status" value="1"/>
</dbReference>
<evidence type="ECO:0000313" key="2">
    <source>
        <dbReference type="Proteomes" id="UP001317870"/>
    </source>
</evidence>
<keyword evidence="2" id="KW-1185">Reference proteome</keyword>
<sequence>MISTALPLQNLDDRRWIDLVEEARALIPFHAPGWTDHNAHDPGITLVELFAFIVEMDLYRVNRITDAHRRKFLALAGITPAPPRPATTILGLRLAPGEAPLPLPAGLEFTGHDPFGTPIRFRARHDLTVQPGRLAAVLAEDPHSAAPRDLTTAWLRGEPILPFGPDPRPGAALYLGFDLPAPWTPGTLISLGIAIGDPDGRSGNAERQRISAETAAATADCVPPWKILHCDEQEKETTEPRRAVHHSAVLSWELRNGAGHWTRLAPEEVDDDTRAMTLDGRVVLRIPGPVPAGSLGAHPEALVWLRARLIHGGFDAPPVLQGLTDNPVEVEQAVPATTRLQLAQGAQVSGEEPVPGEFVELDVDLDRRGQVRRIRFGPPRAGIPAVRLLALDRVKRSLIVEAAAVARGTGGPGQRIDVPDAPLVAASLRVTGLEDGTWRIWSARPDFDASTRSDAHLTADPTAGTILLGDGEHGRTAPAGTTLLVTADITRAADGNLATRTIDRLADSAHNRAVAGDLKALAGRLVWIANITPAADGAAAESVSAAIARARDEREDAARAVTLDDYAALARQTPGVRLARAEARANTHPGFPFQTAPGVVTVLVLPHLPADRPVPTPGLRRAVAAYLNRRRMIGTRVEVAEPEYVHVTVRATVQATAGTPTAGLATAVRAALDGFLHPLTGGPDGAGWPFGRDVHHSEVLTVIGKVPGIAHVLALELVSDGQVSCADVCIGPLGLVDAGPHEIEVR</sequence>
<gene>
    <name evidence="1" type="ORF">IFM12276_40590</name>
</gene>
<dbReference type="EMBL" id="AP026978">
    <property type="protein sequence ID" value="BDU01031.1"/>
    <property type="molecule type" value="Genomic_DNA"/>
</dbReference>
<dbReference type="Proteomes" id="UP001317870">
    <property type="component" value="Chromosome"/>
</dbReference>
<organism evidence="1 2">
    <name type="scientific">Nocardia sputorum</name>
    <dbReference type="NCBI Taxonomy" id="2984338"/>
    <lineage>
        <taxon>Bacteria</taxon>
        <taxon>Bacillati</taxon>
        <taxon>Actinomycetota</taxon>
        <taxon>Actinomycetes</taxon>
        <taxon>Mycobacteriales</taxon>
        <taxon>Nocardiaceae</taxon>
        <taxon>Nocardia</taxon>
    </lineage>
</organism>
<accession>A0ABM8D137</accession>
<proteinExistence type="predicted"/>
<name>A0ABM8D137_9NOCA</name>
<reference evidence="1 2" key="1">
    <citation type="submission" date="2022-11" db="EMBL/GenBank/DDBJ databases">
        <title>Genome Sequencing of Nocardia sp. ON39_IFM12276 and assembly.</title>
        <authorList>
            <person name="Shimojima M."/>
            <person name="Toyokawa M."/>
            <person name="Uesaka K."/>
        </authorList>
    </citation>
    <scope>NUCLEOTIDE SEQUENCE [LARGE SCALE GENOMIC DNA]</scope>
    <source>
        <strain evidence="1 2">IFM 12276</strain>
    </source>
</reference>
<dbReference type="RefSeq" id="WP_281874025.1">
    <property type="nucleotide sequence ID" value="NZ_AP026978.1"/>
</dbReference>
<dbReference type="InterPro" id="IPR011749">
    <property type="entry name" value="CHP02243"/>
</dbReference>
<protein>
    <submittedName>
        <fullName evidence="1">Baseplate assembly protein</fullName>
    </submittedName>
</protein>